<evidence type="ECO:0000313" key="2">
    <source>
        <dbReference type="EMBL" id="QDF18540.1"/>
    </source>
</evidence>
<dbReference type="EMBL" id="MK977695">
    <property type="protein sequence ID" value="QDF18540.1"/>
    <property type="molecule type" value="Genomic_DNA"/>
</dbReference>
<keyword evidence="1" id="KW-0175">Coiled coil</keyword>
<keyword evidence="3" id="KW-1185">Reference proteome</keyword>
<name>A0A4Y6EIH5_9CAUD</name>
<reference evidence="2 3" key="1">
    <citation type="submission" date="2019-05" db="EMBL/GenBank/DDBJ databases">
        <authorList>
            <person name="Pope W.H."/>
            <person name="Garlena R.A."/>
            <person name="Russell D.A."/>
            <person name="Jacobs-Sera D."/>
            <person name="Hatfull G.F."/>
        </authorList>
    </citation>
    <scope>NUCLEOTIDE SEQUENCE [LARGE SCALE GENOMIC DNA]</scope>
</reference>
<evidence type="ECO:0000256" key="1">
    <source>
        <dbReference type="SAM" id="Coils"/>
    </source>
</evidence>
<proteinExistence type="predicted"/>
<organism evidence="2 3">
    <name type="scientific">Gordonia phage Pupper</name>
    <dbReference type="NCBI Taxonomy" id="2571249"/>
    <lineage>
        <taxon>Viruses</taxon>
        <taxon>Duplodnaviria</taxon>
        <taxon>Heunggongvirae</taxon>
        <taxon>Uroviricota</taxon>
        <taxon>Caudoviricetes</taxon>
        <taxon>Puppervirus</taxon>
        <taxon>Puppervirus Pupper</taxon>
    </lineage>
</organism>
<sequence>MTTNDDAEWHLIISVRTTDLINEWREREMRATDRRRTVGDKDPVAARLDAVDEAYRTVIADRLAEHARDTKPVDLDGYSHVQEAKKASKAIDDLVQSVAEQRQAADRYRKALPTGWFVTMEPGSEESRRHGFPDHAVDLQEYRARDGSLWIFRQDVWEIVERPPENVALLMQDRQEWQTEAENSAAEVLRLKAENEELRAERGRLVGLRPST</sequence>
<dbReference type="GeneID" id="64766073"/>
<feature type="coiled-coil region" evidence="1">
    <location>
        <begin position="174"/>
        <end position="201"/>
    </location>
</feature>
<accession>A0A4Y6EIH5</accession>
<protein>
    <submittedName>
        <fullName evidence="2">Uncharacterized protein</fullName>
    </submittedName>
</protein>
<gene>
    <name evidence="2" type="primary">54</name>
    <name evidence="2" type="ORF">SEA_PUPPER_54</name>
</gene>
<dbReference type="KEGG" id="vg:64766073"/>
<dbReference type="Proteomes" id="UP000318375">
    <property type="component" value="Segment"/>
</dbReference>
<evidence type="ECO:0000313" key="3">
    <source>
        <dbReference type="Proteomes" id="UP000318375"/>
    </source>
</evidence>
<dbReference type="RefSeq" id="YP_010058842.1">
    <property type="nucleotide sequence ID" value="NC_054723.1"/>
</dbReference>